<dbReference type="AlphaFoldDB" id="A0A6S6VIR8"/>
<sequence>MNNRSSLTLRQASSINDRRCPLCKQGSHTAEHLFFKCRKLDKPRRKLYKELGDFKMSALVTKHVHIATEWALRFFNIDYLAVYEADFQRERAKQHPHGALEEGD</sequence>
<reference evidence="1" key="1">
    <citation type="submission" date="2021-02" db="EMBL/GenBank/DDBJ databases">
        <authorList>
            <person name="Syme A R."/>
            <person name="Syme A R."/>
            <person name="Moolhuijzen P."/>
        </authorList>
    </citation>
    <scope>NUCLEOTIDE SEQUENCE</scope>
    <source>
        <strain evidence="1">W1-1</strain>
    </source>
</reference>
<organism evidence="1 2">
    <name type="scientific">Pyrenophora teres f. teres</name>
    <dbReference type="NCBI Taxonomy" id="97479"/>
    <lineage>
        <taxon>Eukaryota</taxon>
        <taxon>Fungi</taxon>
        <taxon>Dikarya</taxon>
        <taxon>Ascomycota</taxon>
        <taxon>Pezizomycotina</taxon>
        <taxon>Dothideomycetes</taxon>
        <taxon>Pleosporomycetidae</taxon>
        <taxon>Pleosporales</taxon>
        <taxon>Pleosporineae</taxon>
        <taxon>Pleosporaceae</taxon>
        <taxon>Pyrenophora</taxon>
    </lineage>
</organism>
<dbReference type="Proteomes" id="UP000472372">
    <property type="component" value="Chromosome 3"/>
</dbReference>
<evidence type="ECO:0000313" key="1">
    <source>
        <dbReference type="EMBL" id="CAE7020499.1"/>
    </source>
</evidence>
<gene>
    <name evidence="1" type="ORF">PTTW11_03077</name>
</gene>
<evidence type="ECO:0000313" key="2">
    <source>
        <dbReference type="Proteomes" id="UP000472372"/>
    </source>
</evidence>
<dbReference type="EMBL" id="HG992979">
    <property type="protein sequence ID" value="CAE7020499.1"/>
    <property type="molecule type" value="Genomic_DNA"/>
</dbReference>
<evidence type="ECO:0008006" key="3">
    <source>
        <dbReference type="Google" id="ProtNLM"/>
    </source>
</evidence>
<proteinExistence type="predicted"/>
<protein>
    <recommendedName>
        <fullName evidence="3">Reverse transcriptase zinc-binding domain-containing protein</fullName>
    </recommendedName>
</protein>
<name>A0A6S6VIR8_9PLEO</name>
<accession>A0A6S6VIR8</accession>